<dbReference type="PANTHER" id="PTHR12661">
    <property type="entry name" value="PETER PAN-RELATED"/>
    <property type="match status" value="1"/>
</dbReference>
<feature type="compositionally biased region" description="Basic residues" evidence="1">
    <location>
        <begin position="223"/>
        <end position="237"/>
    </location>
</feature>
<dbReference type="InterPro" id="IPR007109">
    <property type="entry name" value="Brix"/>
</dbReference>
<evidence type="ECO:0000256" key="1">
    <source>
        <dbReference type="SAM" id="MobiDB-lite"/>
    </source>
</evidence>
<dbReference type="PANTHER" id="PTHR12661:SF5">
    <property type="entry name" value="SUPPRESSOR OF SWI4 1 HOMOLOG"/>
    <property type="match status" value="1"/>
</dbReference>
<comment type="caution">
    <text evidence="3">The sequence shown here is derived from an EMBL/GenBank/DDBJ whole genome shotgun (WGS) entry which is preliminary data.</text>
</comment>
<dbReference type="GO" id="GO:0000027">
    <property type="term" value="P:ribosomal large subunit assembly"/>
    <property type="evidence" value="ECO:0007669"/>
    <property type="project" value="TreeGrafter"/>
</dbReference>
<dbReference type="AlphaFoldDB" id="A0A0C2J8F8"/>
<dbReference type="EMBL" id="JWZT01003873">
    <property type="protein sequence ID" value="KII65383.1"/>
    <property type="molecule type" value="Genomic_DNA"/>
</dbReference>
<proteinExistence type="predicted"/>
<organism evidence="3 4">
    <name type="scientific">Thelohanellus kitauei</name>
    <name type="common">Myxosporean</name>
    <dbReference type="NCBI Taxonomy" id="669202"/>
    <lineage>
        <taxon>Eukaryota</taxon>
        <taxon>Metazoa</taxon>
        <taxon>Cnidaria</taxon>
        <taxon>Myxozoa</taxon>
        <taxon>Myxosporea</taxon>
        <taxon>Bivalvulida</taxon>
        <taxon>Platysporina</taxon>
        <taxon>Myxobolidae</taxon>
        <taxon>Thelohanellus</taxon>
    </lineage>
</organism>
<keyword evidence="4" id="KW-1185">Reference proteome</keyword>
<dbReference type="OrthoDB" id="10261452at2759"/>
<dbReference type="GO" id="GO:0030687">
    <property type="term" value="C:preribosome, large subunit precursor"/>
    <property type="evidence" value="ECO:0007669"/>
    <property type="project" value="TreeGrafter"/>
</dbReference>
<reference evidence="3 4" key="1">
    <citation type="journal article" date="2014" name="Genome Biol. Evol.">
        <title>The genome of the myxosporean Thelohanellus kitauei shows adaptations to nutrient acquisition within its fish host.</title>
        <authorList>
            <person name="Yang Y."/>
            <person name="Xiong J."/>
            <person name="Zhou Z."/>
            <person name="Huo F."/>
            <person name="Miao W."/>
            <person name="Ran C."/>
            <person name="Liu Y."/>
            <person name="Zhang J."/>
            <person name="Feng J."/>
            <person name="Wang M."/>
            <person name="Wang M."/>
            <person name="Wang L."/>
            <person name="Yao B."/>
        </authorList>
    </citation>
    <scope>NUCLEOTIDE SEQUENCE [LARGE SCALE GENOMIC DNA]</scope>
    <source>
        <strain evidence="3">Wuqing</strain>
    </source>
</reference>
<dbReference type="PROSITE" id="PS50833">
    <property type="entry name" value="BRIX"/>
    <property type="match status" value="1"/>
</dbReference>
<name>A0A0C2J8F8_THEKT</name>
<dbReference type="InterPro" id="IPR045112">
    <property type="entry name" value="PPAN-like"/>
</dbReference>
<feature type="compositionally biased region" description="Basic and acidic residues" evidence="1">
    <location>
        <begin position="188"/>
        <end position="208"/>
    </location>
</feature>
<dbReference type="GO" id="GO:0006364">
    <property type="term" value="P:rRNA processing"/>
    <property type="evidence" value="ECO:0007669"/>
    <property type="project" value="InterPro"/>
</dbReference>
<sequence length="237" mass="27344">MKEISKFSNDKRISDKFFQCPALLLLNNFDEKVAHERAVVTMLRGLFPSINIKIPKIRRCVIFNKIPESDLVEMRHYGILINPSGVSMGLKNFLNYKIPDLALTNDISDFIHDETDSDNFGKLKMFGERRPGIVPPGLAAVKLFEIGPRFTLRLYKIHEGIGDKEILYHCSVKKTDSEMLELRQRHEERAKLKSERKAQQEKNVAMKKEKAKKKTVNNGISKASKREKKVKFQKTKV</sequence>
<gene>
    <name evidence="3" type="ORF">RF11_13244</name>
</gene>
<dbReference type="Pfam" id="PF04427">
    <property type="entry name" value="Brix"/>
    <property type="match status" value="1"/>
</dbReference>
<evidence type="ECO:0000259" key="2">
    <source>
        <dbReference type="PROSITE" id="PS50833"/>
    </source>
</evidence>
<dbReference type="GO" id="GO:0019843">
    <property type="term" value="F:rRNA binding"/>
    <property type="evidence" value="ECO:0007669"/>
    <property type="project" value="InterPro"/>
</dbReference>
<feature type="region of interest" description="Disordered" evidence="1">
    <location>
        <begin position="188"/>
        <end position="237"/>
    </location>
</feature>
<dbReference type="Proteomes" id="UP000031668">
    <property type="component" value="Unassembled WGS sequence"/>
</dbReference>
<evidence type="ECO:0000313" key="4">
    <source>
        <dbReference type="Proteomes" id="UP000031668"/>
    </source>
</evidence>
<accession>A0A0C2J8F8</accession>
<evidence type="ECO:0000313" key="3">
    <source>
        <dbReference type="EMBL" id="KII65383.1"/>
    </source>
</evidence>
<feature type="domain" description="Brix" evidence="2">
    <location>
        <begin position="1"/>
        <end position="163"/>
    </location>
</feature>
<protein>
    <submittedName>
        <fullName evidence="3">Suppressor of SWI4 1</fullName>
    </submittedName>
</protein>